<accession>A0A1H7D5F1</accession>
<dbReference type="Proteomes" id="UP000199379">
    <property type="component" value="Unassembled WGS sequence"/>
</dbReference>
<evidence type="ECO:0000313" key="1">
    <source>
        <dbReference type="EMBL" id="SEJ97038.1"/>
    </source>
</evidence>
<gene>
    <name evidence="1" type="ORF">SAMN05444007_1104</name>
</gene>
<dbReference type="AlphaFoldDB" id="A0A1H7D5F1"/>
<reference evidence="1 2" key="1">
    <citation type="submission" date="2016-10" db="EMBL/GenBank/DDBJ databases">
        <authorList>
            <person name="de Groot N.N."/>
        </authorList>
    </citation>
    <scope>NUCLEOTIDE SEQUENCE [LARGE SCALE GENOMIC DNA]</scope>
    <source>
        <strain evidence="1 2">DSM 29340</strain>
    </source>
</reference>
<proteinExistence type="predicted"/>
<keyword evidence="2" id="KW-1185">Reference proteome</keyword>
<protein>
    <submittedName>
        <fullName evidence="1">Uncharacterized protein</fullName>
    </submittedName>
</protein>
<evidence type="ECO:0000313" key="2">
    <source>
        <dbReference type="Proteomes" id="UP000199379"/>
    </source>
</evidence>
<name>A0A1H7D5F1_9RHOB</name>
<dbReference type="EMBL" id="FNYD01000010">
    <property type="protein sequence ID" value="SEJ97038.1"/>
    <property type="molecule type" value="Genomic_DNA"/>
</dbReference>
<organism evidence="1 2">
    <name type="scientific">Cribrihabitans marinus</name>
    <dbReference type="NCBI Taxonomy" id="1227549"/>
    <lineage>
        <taxon>Bacteria</taxon>
        <taxon>Pseudomonadati</taxon>
        <taxon>Pseudomonadota</taxon>
        <taxon>Alphaproteobacteria</taxon>
        <taxon>Rhodobacterales</taxon>
        <taxon>Paracoccaceae</taxon>
        <taxon>Cribrihabitans</taxon>
    </lineage>
</organism>
<sequence>MRLARAGFRREVVDDIRSRLVDCRVQGCTIADIALNDVNAKPGKPPTVRGVDAGHLLMEVVEDGHMGTIARPAFRKLCSDEADTACYKNTLVHWAKVPV</sequence>
<dbReference type="STRING" id="1227549.SAMN05444007_1104"/>